<dbReference type="InterPro" id="IPR018062">
    <property type="entry name" value="HTH_AraC-typ_CS"/>
</dbReference>
<dbReference type="PANTHER" id="PTHR46796">
    <property type="entry name" value="HTH-TYPE TRANSCRIPTIONAL ACTIVATOR RHAS-RELATED"/>
    <property type="match status" value="1"/>
</dbReference>
<dbReference type="Proteomes" id="UP000736373">
    <property type="component" value="Unassembled WGS sequence"/>
</dbReference>
<protein>
    <submittedName>
        <fullName evidence="6">AraC family transcriptional regulator</fullName>
    </submittedName>
</protein>
<dbReference type="RefSeq" id="WP_187639053.1">
    <property type="nucleotide sequence ID" value="NZ_VZQQ01000085.1"/>
</dbReference>
<keyword evidence="3" id="KW-0010">Activator</keyword>
<dbReference type="SUPFAM" id="SSF46689">
    <property type="entry name" value="Homeodomain-like"/>
    <property type="match status" value="2"/>
</dbReference>
<dbReference type="Gene3D" id="1.10.10.60">
    <property type="entry name" value="Homeodomain-like"/>
    <property type="match status" value="2"/>
</dbReference>
<dbReference type="SUPFAM" id="SSF51215">
    <property type="entry name" value="Regulatory protein AraC"/>
    <property type="match status" value="1"/>
</dbReference>
<dbReference type="InterPro" id="IPR050204">
    <property type="entry name" value="AraC_XylS_family_regulators"/>
</dbReference>
<evidence type="ECO:0000256" key="3">
    <source>
        <dbReference type="ARBA" id="ARBA00023159"/>
    </source>
</evidence>
<dbReference type="Pfam" id="PF12833">
    <property type="entry name" value="HTH_18"/>
    <property type="match status" value="1"/>
</dbReference>
<proteinExistence type="predicted"/>
<evidence type="ECO:0000259" key="5">
    <source>
        <dbReference type="PROSITE" id="PS01124"/>
    </source>
</evidence>
<evidence type="ECO:0000313" key="6">
    <source>
        <dbReference type="EMBL" id="MBC8752183.1"/>
    </source>
</evidence>
<dbReference type="InterPro" id="IPR018060">
    <property type="entry name" value="HTH_AraC"/>
</dbReference>
<dbReference type="InterPro" id="IPR037923">
    <property type="entry name" value="HTH-like"/>
</dbReference>
<keyword evidence="4" id="KW-0804">Transcription</keyword>
<evidence type="ECO:0000256" key="2">
    <source>
        <dbReference type="ARBA" id="ARBA00023125"/>
    </source>
</evidence>
<gene>
    <name evidence="6" type="ORF">F6X42_38835</name>
</gene>
<dbReference type="Pfam" id="PF12852">
    <property type="entry name" value="Cupin_6"/>
    <property type="match status" value="1"/>
</dbReference>
<dbReference type="EMBL" id="VZQQ01000085">
    <property type="protein sequence ID" value="MBC8752183.1"/>
    <property type="molecule type" value="Genomic_DNA"/>
</dbReference>
<keyword evidence="2" id="KW-0238">DNA-binding</keyword>
<dbReference type="InterPro" id="IPR032783">
    <property type="entry name" value="AraC_lig"/>
</dbReference>
<sequence>MDPLSEMLSELRLASGFFLQAEFFTPWCVNSTPDKEDLQRIVPDAEHVILFHLLTEGSCRVRLQGGSESWDLNAGDVIILPRNEAHLIGSDLHLAPVRSSSLMQPPDSCGMMRISYGGGGARARFICGFLSGDPRLCRPLLESLPPIVIVPLCDPEKIGWITETMRFASLETSSAGIGSSVILSRVAELIFAEALRRYTTSLPDSQHGWLAGLRSPHVSRALSLLHARPAYPWTIEELSAQSGLSRSALADRFQRLLGEPPLRYLTRWRLALAARQLRETREPLARIAQRVGYDSEASFNRAFKREFGAPPASWRRRMRRMAADDLGAH</sequence>
<dbReference type="PRINTS" id="PR00032">
    <property type="entry name" value="HTHARAC"/>
</dbReference>
<feature type="domain" description="HTH araC/xylS-type" evidence="5">
    <location>
        <begin position="219"/>
        <end position="317"/>
    </location>
</feature>
<dbReference type="PROSITE" id="PS00041">
    <property type="entry name" value="HTH_ARAC_FAMILY_1"/>
    <property type="match status" value="1"/>
</dbReference>
<dbReference type="SMART" id="SM00342">
    <property type="entry name" value="HTH_ARAC"/>
    <property type="match status" value="1"/>
</dbReference>
<evidence type="ECO:0000256" key="4">
    <source>
        <dbReference type="ARBA" id="ARBA00023163"/>
    </source>
</evidence>
<reference evidence="6 7" key="1">
    <citation type="submission" date="2019-09" db="EMBL/GenBank/DDBJ databases">
        <title>Paraburkholderia podalyriae sp. nov., A South African Podalyria-associated rhizobium.</title>
        <authorList>
            <person name="Mavima L."/>
            <person name="Beukes C.W."/>
            <person name="Palmer M."/>
            <person name="De Meyer S.E."/>
            <person name="James E.K."/>
            <person name="Maluk M."/>
            <person name="Avontuur J.R."/>
            <person name="Chan W.Y."/>
            <person name="Venter S.N."/>
            <person name="Steenkamp E.T."/>
        </authorList>
    </citation>
    <scope>NUCLEOTIDE SEQUENCE [LARGE SCALE GENOMIC DNA]</scope>
    <source>
        <strain evidence="6 7">WC7.3b</strain>
    </source>
</reference>
<organism evidence="6 7">
    <name type="scientific">Paraburkholderia podalyriae</name>
    <dbReference type="NCBI Taxonomy" id="1938811"/>
    <lineage>
        <taxon>Bacteria</taxon>
        <taxon>Pseudomonadati</taxon>
        <taxon>Pseudomonadota</taxon>
        <taxon>Betaproteobacteria</taxon>
        <taxon>Burkholderiales</taxon>
        <taxon>Burkholderiaceae</taxon>
        <taxon>Paraburkholderia</taxon>
    </lineage>
</organism>
<evidence type="ECO:0000256" key="1">
    <source>
        <dbReference type="ARBA" id="ARBA00023015"/>
    </source>
</evidence>
<accession>A0ABR7Q108</accession>
<keyword evidence="7" id="KW-1185">Reference proteome</keyword>
<name>A0ABR7Q108_9BURK</name>
<evidence type="ECO:0000313" key="7">
    <source>
        <dbReference type="Proteomes" id="UP000736373"/>
    </source>
</evidence>
<dbReference type="InterPro" id="IPR009057">
    <property type="entry name" value="Homeodomain-like_sf"/>
</dbReference>
<dbReference type="PROSITE" id="PS01124">
    <property type="entry name" value="HTH_ARAC_FAMILY_2"/>
    <property type="match status" value="1"/>
</dbReference>
<dbReference type="PANTHER" id="PTHR46796:SF7">
    <property type="entry name" value="ARAC FAMILY TRANSCRIPTIONAL REGULATOR"/>
    <property type="match status" value="1"/>
</dbReference>
<comment type="caution">
    <text evidence="6">The sequence shown here is derived from an EMBL/GenBank/DDBJ whole genome shotgun (WGS) entry which is preliminary data.</text>
</comment>
<dbReference type="InterPro" id="IPR020449">
    <property type="entry name" value="Tscrpt_reg_AraC-type_HTH"/>
</dbReference>
<keyword evidence="1" id="KW-0805">Transcription regulation</keyword>